<evidence type="ECO:0000313" key="1">
    <source>
        <dbReference type="EMBL" id="CEJ92859.1"/>
    </source>
</evidence>
<proteinExistence type="predicted"/>
<dbReference type="HOGENOM" id="CLU_1138685_0_0_1"/>
<evidence type="ECO:0000313" key="2">
    <source>
        <dbReference type="Proteomes" id="UP000039046"/>
    </source>
</evidence>
<dbReference type="AlphaFoldDB" id="A0A0A1TDN9"/>
<dbReference type="Proteomes" id="UP000039046">
    <property type="component" value="Unassembled WGS sequence"/>
</dbReference>
<organism evidence="1 2">
    <name type="scientific">[Torrubiella] hemipterigena</name>
    <dbReference type="NCBI Taxonomy" id="1531966"/>
    <lineage>
        <taxon>Eukaryota</taxon>
        <taxon>Fungi</taxon>
        <taxon>Dikarya</taxon>
        <taxon>Ascomycota</taxon>
        <taxon>Pezizomycotina</taxon>
        <taxon>Sordariomycetes</taxon>
        <taxon>Hypocreomycetidae</taxon>
        <taxon>Hypocreales</taxon>
        <taxon>Clavicipitaceae</taxon>
        <taxon>Clavicipitaceae incertae sedis</taxon>
        <taxon>'Torrubiella' clade</taxon>
    </lineage>
</organism>
<sequence>MAVFSPSGYKVDTAFTDNILVSTGAGRLAWNVTAADFTVDNNVLYGNIDTNPNATNTITTEPMLAAPGWRDPRRDASADFFSQPTQLHRSIGFYSGEVINQPQWTADFDNGTLQGFVKAGLVDIVPDPAGDLGKSASLAAGSSISRDFEDAGNFRLNVRVLITSDRVEKPAVISIGTAQVVLGGFQSNDVGFWQIVMVTRRDGKVTAEVNGKRLCIRQKGKEGVVKIEAGDAHLFVDEAFIVAL</sequence>
<dbReference type="EMBL" id="CDHN01000005">
    <property type="protein sequence ID" value="CEJ92859.1"/>
    <property type="molecule type" value="Genomic_DNA"/>
</dbReference>
<gene>
    <name evidence="1" type="ORF">VHEMI08487</name>
</gene>
<reference evidence="1 2" key="1">
    <citation type="journal article" date="2015" name="Genome Announc.">
        <title>Draft Genome Sequence and Gene Annotation of the Entomopathogenic Fungus Verticillium hemipterigenum.</title>
        <authorList>
            <person name="Horn F."/>
            <person name="Habel A."/>
            <person name="Scharf D.H."/>
            <person name="Dworschak J."/>
            <person name="Brakhage A.A."/>
            <person name="Guthke R."/>
            <person name="Hertweck C."/>
            <person name="Linde J."/>
        </authorList>
    </citation>
    <scope>NUCLEOTIDE SEQUENCE [LARGE SCALE GENOMIC DNA]</scope>
</reference>
<protein>
    <submittedName>
        <fullName evidence="1">Uncharacterized protein</fullName>
    </submittedName>
</protein>
<keyword evidence="2" id="KW-1185">Reference proteome</keyword>
<accession>A0A0A1TDN9</accession>
<name>A0A0A1TDN9_9HYPO</name>